<dbReference type="GO" id="GO:0004741">
    <property type="term" value="F:[pyruvate dehydrogenase (acetyl-transferring)]-phosphatase activity"/>
    <property type="evidence" value="ECO:0007669"/>
    <property type="project" value="TreeGrafter"/>
</dbReference>
<dbReference type="EMBL" id="JAULSR010000001">
    <property type="protein sequence ID" value="KAK0637040.1"/>
    <property type="molecule type" value="Genomic_DNA"/>
</dbReference>
<name>A0AA40CG56_9PEZI</name>
<dbReference type="InterPro" id="IPR015655">
    <property type="entry name" value="PP2C"/>
</dbReference>
<sequence length="453" mass="48796">MFSASRIATRSRALRLPRQCIRQQSTKAGPNPPLPTGQYAAPVLDVSNGTPFTHTPPSTPAEVTERLTEGAWSITGPTVDGVVTYDGVQVASNFPCEDALIHGKFPSPLQPSNDWMGWGVFDGHLGSLTSQALTKHLLPYVHTHLSKLETPAPDDATIHRAIKAAFLDLDDQFTGHAQEIIDDASLTFAGKVNALSPGTNGSCALLSMFDPATRKLHVACTGDSRAVLGRKVGGGGDGVEAAWEIVPLSVDQGGSNEAEAQRVRDEHKGEKNVVKDGRVLGLATARAFGDGHWKWPATLQAFMRYRFNTNTMRVHSPDVYKTPPYITAEPEVTTTELKKGQPAFMIMASDGLWDRMTSEQAVDLVAKWIDWHAAGKPATGPAAVPADGMPYLVGWTMEQAKGIAVQDDNAAVHLTRNALGGTNQELVSATLAFKPPFSRKARDDITVQVVFFN</sequence>
<comment type="caution">
    <text evidence="3">The sequence shown here is derived from an EMBL/GenBank/DDBJ whole genome shotgun (WGS) entry which is preliminary data.</text>
</comment>
<reference evidence="3" key="1">
    <citation type="submission" date="2023-06" db="EMBL/GenBank/DDBJ databases">
        <title>Genome-scale phylogeny and comparative genomics of the fungal order Sordariales.</title>
        <authorList>
            <consortium name="Lawrence Berkeley National Laboratory"/>
            <person name="Hensen N."/>
            <person name="Bonometti L."/>
            <person name="Westerberg I."/>
            <person name="Brannstrom I.O."/>
            <person name="Guillou S."/>
            <person name="Cros-Aarteil S."/>
            <person name="Calhoun S."/>
            <person name="Haridas S."/>
            <person name="Kuo A."/>
            <person name="Mondo S."/>
            <person name="Pangilinan J."/>
            <person name="Riley R."/>
            <person name="LaButti K."/>
            <person name="Andreopoulos B."/>
            <person name="Lipzen A."/>
            <person name="Chen C."/>
            <person name="Yanf M."/>
            <person name="Daum C."/>
            <person name="Ng V."/>
            <person name="Clum A."/>
            <person name="Steindorff A."/>
            <person name="Ohm R."/>
            <person name="Martin F."/>
            <person name="Silar P."/>
            <person name="Natvig D."/>
            <person name="Lalanne C."/>
            <person name="Gautier V."/>
            <person name="Ament-velasquez S.L."/>
            <person name="Kruys A."/>
            <person name="Hutchinson M.I."/>
            <person name="Powell A.J."/>
            <person name="Barry K."/>
            <person name="Miller A.N."/>
            <person name="Grigoriev I.V."/>
            <person name="Debuchy R."/>
            <person name="Gladieux P."/>
            <person name="Thoren M.H."/>
            <person name="Johannesson H."/>
        </authorList>
    </citation>
    <scope>NUCLEOTIDE SEQUENCE</scope>
    <source>
        <strain evidence="3">SMH3391-2</strain>
    </source>
</reference>
<organism evidence="3 4">
    <name type="scientific">Bombardia bombarda</name>
    <dbReference type="NCBI Taxonomy" id="252184"/>
    <lineage>
        <taxon>Eukaryota</taxon>
        <taxon>Fungi</taxon>
        <taxon>Dikarya</taxon>
        <taxon>Ascomycota</taxon>
        <taxon>Pezizomycotina</taxon>
        <taxon>Sordariomycetes</taxon>
        <taxon>Sordariomycetidae</taxon>
        <taxon>Sordariales</taxon>
        <taxon>Lasiosphaeriaceae</taxon>
        <taxon>Bombardia</taxon>
    </lineage>
</organism>
<dbReference type="GO" id="GO:0005739">
    <property type="term" value="C:mitochondrion"/>
    <property type="evidence" value="ECO:0007669"/>
    <property type="project" value="TreeGrafter"/>
</dbReference>
<dbReference type="InterPro" id="IPR001932">
    <property type="entry name" value="PPM-type_phosphatase-like_dom"/>
</dbReference>
<proteinExistence type="predicted"/>
<dbReference type="PANTHER" id="PTHR13832">
    <property type="entry name" value="PROTEIN PHOSPHATASE 2C"/>
    <property type="match status" value="1"/>
</dbReference>
<feature type="region of interest" description="Disordered" evidence="1">
    <location>
        <begin position="20"/>
        <end position="61"/>
    </location>
</feature>
<dbReference type="Proteomes" id="UP001174934">
    <property type="component" value="Unassembled WGS sequence"/>
</dbReference>
<dbReference type="Pfam" id="PF00481">
    <property type="entry name" value="PP2C"/>
    <property type="match status" value="1"/>
</dbReference>
<gene>
    <name evidence="3" type="ORF">B0T17DRAFT_588009</name>
</gene>
<feature type="compositionally biased region" description="Polar residues" evidence="1">
    <location>
        <begin position="47"/>
        <end position="56"/>
    </location>
</feature>
<feature type="domain" description="PPM-type phosphatase" evidence="2">
    <location>
        <begin position="87"/>
        <end position="452"/>
    </location>
</feature>
<evidence type="ECO:0000256" key="1">
    <source>
        <dbReference type="SAM" id="MobiDB-lite"/>
    </source>
</evidence>
<dbReference type="SUPFAM" id="SSF81606">
    <property type="entry name" value="PP2C-like"/>
    <property type="match status" value="1"/>
</dbReference>
<dbReference type="PANTHER" id="PTHR13832:SF792">
    <property type="entry name" value="GM14286P"/>
    <property type="match status" value="1"/>
</dbReference>
<evidence type="ECO:0000313" key="3">
    <source>
        <dbReference type="EMBL" id="KAK0637040.1"/>
    </source>
</evidence>
<keyword evidence="4" id="KW-1185">Reference proteome</keyword>
<dbReference type="InterPro" id="IPR036457">
    <property type="entry name" value="PPM-type-like_dom_sf"/>
</dbReference>
<dbReference type="PROSITE" id="PS51746">
    <property type="entry name" value="PPM_2"/>
    <property type="match status" value="1"/>
</dbReference>
<dbReference type="Gene3D" id="3.60.40.10">
    <property type="entry name" value="PPM-type phosphatase domain"/>
    <property type="match status" value="1"/>
</dbReference>
<protein>
    <submittedName>
        <fullName evidence="3">Phosphatase 2C-like domain-containing protein</fullName>
    </submittedName>
</protein>
<dbReference type="SMART" id="SM00332">
    <property type="entry name" value="PP2Cc"/>
    <property type="match status" value="1"/>
</dbReference>
<evidence type="ECO:0000259" key="2">
    <source>
        <dbReference type="PROSITE" id="PS51746"/>
    </source>
</evidence>
<dbReference type="CDD" id="cd00143">
    <property type="entry name" value="PP2Cc"/>
    <property type="match status" value="1"/>
</dbReference>
<evidence type="ECO:0000313" key="4">
    <source>
        <dbReference type="Proteomes" id="UP001174934"/>
    </source>
</evidence>
<accession>A0AA40CG56</accession>
<dbReference type="AlphaFoldDB" id="A0AA40CG56"/>